<dbReference type="HAMAP" id="MF_03006">
    <property type="entry name" value="eIF3g"/>
    <property type="match status" value="1"/>
</dbReference>
<evidence type="ECO:0000256" key="5">
    <source>
        <dbReference type="HAMAP-Rule" id="MF_03006"/>
    </source>
</evidence>
<dbReference type="InterPro" id="IPR000504">
    <property type="entry name" value="RRM_dom"/>
</dbReference>
<dbReference type="InterPro" id="IPR035979">
    <property type="entry name" value="RBD_domain_sf"/>
</dbReference>
<keyword evidence="2 5" id="KW-0396">Initiation factor</keyword>
<dbReference type="InterPro" id="IPR024675">
    <property type="entry name" value="eIF3g_N"/>
</dbReference>
<keyword evidence="1 5" id="KW-0963">Cytoplasm</keyword>
<dbReference type="Gene3D" id="3.30.70.330">
    <property type="match status" value="1"/>
</dbReference>
<dbReference type="GO" id="GO:0005852">
    <property type="term" value="C:eukaryotic translation initiation factor 3 complex"/>
    <property type="evidence" value="ECO:0007669"/>
    <property type="project" value="UniProtKB-UniRule"/>
</dbReference>
<dbReference type="Pfam" id="PF12353">
    <property type="entry name" value="eIF3g"/>
    <property type="match status" value="1"/>
</dbReference>
<dbReference type="OrthoDB" id="1749473at2759"/>
<dbReference type="Pfam" id="PF00076">
    <property type="entry name" value="RRM_1"/>
    <property type="match status" value="1"/>
</dbReference>
<evidence type="ECO:0000256" key="1">
    <source>
        <dbReference type="ARBA" id="ARBA00022490"/>
    </source>
</evidence>
<comment type="function">
    <text evidence="5">RNA-binding component of the eukaryotic translation initiation factor 3 (eIF-3) complex, which is involved in protein synthesis of a specialized repertoire of mRNAs and, together with other initiation factors, stimulates binding of mRNA and methionyl-tRNAi to the 40S ribosome. The eIF-3 complex specifically targets and initiates translation of a subset of mRNAs involved in cell proliferation. This subunit can bind 18S rRNA.</text>
</comment>
<dbReference type="InterPro" id="IPR012677">
    <property type="entry name" value="Nucleotide-bd_a/b_plait_sf"/>
</dbReference>
<dbReference type="SUPFAM" id="SSF54928">
    <property type="entry name" value="RNA-binding domain, RBD"/>
    <property type="match status" value="1"/>
</dbReference>
<keyword evidence="10" id="KW-1185">Reference proteome</keyword>
<dbReference type="GO" id="GO:0033290">
    <property type="term" value="C:eukaryotic 48S preinitiation complex"/>
    <property type="evidence" value="ECO:0007669"/>
    <property type="project" value="UniProtKB-UniRule"/>
</dbReference>
<dbReference type="GO" id="GO:0003723">
    <property type="term" value="F:RNA binding"/>
    <property type="evidence" value="ECO:0007669"/>
    <property type="project" value="UniProtKB-UniRule"/>
</dbReference>
<dbReference type="GO" id="GO:0001732">
    <property type="term" value="P:formation of cytoplasmic translation initiation complex"/>
    <property type="evidence" value="ECO:0007669"/>
    <property type="project" value="UniProtKB-UniRule"/>
</dbReference>
<keyword evidence="3 6" id="KW-0694">RNA-binding</keyword>
<dbReference type="CDD" id="cd12408">
    <property type="entry name" value="RRM_eIF3G_like"/>
    <property type="match status" value="1"/>
</dbReference>
<name>A0A1D1W0E6_RAMVA</name>
<dbReference type="Proteomes" id="UP000186922">
    <property type="component" value="Unassembled WGS sequence"/>
</dbReference>
<dbReference type="InterPro" id="IPR017334">
    <property type="entry name" value="eIF3_g"/>
</dbReference>
<accession>A0A1D1W0E6</accession>
<comment type="subcellular location">
    <subcellularLocation>
        <location evidence="5">Cytoplasm</location>
    </subcellularLocation>
</comment>
<dbReference type="PROSITE" id="PS50102">
    <property type="entry name" value="RRM"/>
    <property type="match status" value="1"/>
</dbReference>
<protein>
    <recommendedName>
        <fullName evidence="5">Eukaryotic translation initiation factor 3 subunit G</fullName>
        <shortName evidence="5">eIF3g</shortName>
    </recommendedName>
    <alternativeName>
        <fullName evidence="5">Eukaryotic translation initiation factor 3 RNA-binding subunit</fullName>
        <shortName evidence="5">eIF-3 RNA-binding subunit</shortName>
    </alternativeName>
    <alternativeName>
        <fullName evidence="5">Eukaryotic translation initiation factor 3 subunit 4</fullName>
    </alternativeName>
</protein>
<dbReference type="SMART" id="SM00360">
    <property type="entry name" value="RRM"/>
    <property type="match status" value="1"/>
</dbReference>
<gene>
    <name evidence="9" type="primary">RvY_15000-1</name>
    <name evidence="9" type="synonym">RvY_15000.1</name>
    <name evidence="9" type="ORF">RvY_15000</name>
</gene>
<dbReference type="AlphaFoldDB" id="A0A1D1W0E6"/>
<dbReference type="CDD" id="cd12933">
    <property type="entry name" value="eIF3G"/>
    <property type="match status" value="1"/>
</dbReference>
<proteinExistence type="inferred from homology"/>
<dbReference type="EMBL" id="BDGG01000011">
    <property type="protein sequence ID" value="GAV04774.1"/>
    <property type="molecule type" value="Genomic_DNA"/>
</dbReference>
<evidence type="ECO:0000256" key="3">
    <source>
        <dbReference type="ARBA" id="ARBA00022884"/>
    </source>
</evidence>
<evidence type="ECO:0000313" key="9">
    <source>
        <dbReference type="EMBL" id="GAV04774.1"/>
    </source>
</evidence>
<evidence type="ECO:0000313" key="10">
    <source>
        <dbReference type="Proteomes" id="UP000186922"/>
    </source>
</evidence>
<dbReference type="STRING" id="947166.A0A1D1W0E6"/>
<evidence type="ECO:0000259" key="8">
    <source>
        <dbReference type="PROSITE" id="PS50102"/>
    </source>
</evidence>
<dbReference type="PANTHER" id="PTHR10352">
    <property type="entry name" value="EUKARYOTIC TRANSLATION INITIATION FACTOR 3 SUBUNIT G"/>
    <property type="match status" value="1"/>
</dbReference>
<organism evidence="9 10">
    <name type="scientific">Ramazzottius varieornatus</name>
    <name type="common">Water bear</name>
    <name type="synonym">Tardigrade</name>
    <dbReference type="NCBI Taxonomy" id="947166"/>
    <lineage>
        <taxon>Eukaryota</taxon>
        <taxon>Metazoa</taxon>
        <taxon>Ecdysozoa</taxon>
        <taxon>Tardigrada</taxon>
        <taxon>Eutardigrada</taxon>
        <taxon>Parachela</taxon>
        <taxon>Hypsibioidea</taxon>
        <taxon>Ramazzottiidae</taxon>
        <taxon>Ramazzottius</taxon>
    </lineage>
</organism>
<dbReference type="GO" id="GO:0003743">
    <property type="term" value="F:translation initiation factor activity"/>
    <property type="evidence" value="ECO:0007669"/>
    <property type="project" value="UniProtKB-UniRule"/>
</dbReference>
<dbReference type="PIRSF" id="PIRSF037949">
    <property type="entry name" value="Transl_init_eIF-3_RNA-bind"/>
    <property type="match status" value="1"/>
</dbReference>
<keyword evidence="4 5" id="KW-0648">Protein biosynthesis</keyword>
<comment type="similarity">
    <text evidence="5">Belongs to the eIF-3 subunit G family.</text>
</comment>
<feature type="domain" description="RRM" evidence="8">
    <location>
        <begin position="202"/>
        <end position="280"/>
    </location>
</feature>
<evidence type="ECO:0000256" key="2">
    <source>
        <dbReference type="ARBA" id="ARBA00022540"/>
    </source>
</evidence>
<comment type="subunit">
    <text evidence="5">Component of the eukaryotic translation initiation factor 3 (eIF-3) complex.</text>
</comment>
<evidence type="ECO:0000256" key="7">
    <source>
        <dbReference type="SAM" id="MobiDB-lite"/>
    </source>
</evidence>
<reference evidence="9 10" key="1">
    <citation type="journal article" date="2016" name="Nat. Commun.">
        <title>Extremotolerant tardigrade genome and improved radiotolerance of human cultured cells by tardigrade-unique protein.</title>
        <authorList>
            <person name="Hashimoto T."/>
            <person name="Horikawa D.D."/>
            <person name="Saito Y."/>
            <person name="Kuwahara H."/>
            <person name="Kozuka-Hata H."/>
            <person name="Shin-I T."/>
            <person name="Minakuchi Y."/>
            <person name="Ohishi K."/>
            <person name="Motoyama A."/>
            <person name="Aizu T."/>
            <person name="Enomoto A."/>
            <person name="Kondo K."/>
            <person name="Tanaka S."/>
            <person name="Hara Y."/>
            <person name="Koshikawa S."/>
            <person name="Sagara H."/>
            <person name="Miura T."/>
            <person name="Yokobori S."/>
            <person name="Miyagawa K."/>
            <person name="Suzuki Y."/>
            <person name="Kubo T."/>
            <person name="Oyama M."/>
            <person name="Kohara Y."/>
            <person name="Fujiyama A."/>
            <person name="Arakawa K."/>
            <person name="Katayama T."/>
            <person name="Toyoda A."/>
            <person name="Kunieda T."/>
        </authorList>
    </citation>
    <scope>NUCLEOTIDE SEQUENCE [LARGE SCALE GENOMIC DNA]</scope>
    <source>
        <strain evidence="9 10">YOKOZUNA-1</strain>
    </source>
</reference>
<dbReference type="GO" id="GO:0016282">
    <property type="term" value="C:eukaryotic 43S preinitiation complex"/>
    <property type="evidence" value="ECO:0007669"/>
    <property type="project" value="UniProtKB-UniRule"/>
</dbReference>
<comment type="caution">
    <text evidence="9">The sequence shown here is derived from an EMBL/GenBank/DDBJ whole genome shotgun (WGS) entry which is preliminary data.</text>
</comment>
<dbReference type="InterPro" id="IPR034240">
    <property type="entry name" value="eIF3G_RRM"/>
</dbReference>
<sequence>MQNNDQDLVWADELEERLGEGAPSVRRVGNRKIVTEIVEDEEGKKTKVVTEYMTVTKRVSKAVAERKRNWKKFGDAANDPPGAQTRNTKIADEVAMQFLTGREDVMATEQSNTGGLKLSAQVSCRICGGDHWTTQCNFQNASQEEKDMLMRKFGGGAAAGPSVSDNAAMEPSDGGATGKYVAPSRRAGFQGTASAQQGDQLPSVRVSNLPTDVKEEDLRDLFEQFGKIKKVYLGKDKRTQEFKGFAFVTFFDQHSADKAIAAVNGHRYFHMILSVDWANPSKP</sequence>
<feature type="region of interest" description="Disordered" evidence="7">
    <location>
        <begin position="157"/>
        <end position="182"/>
    </location>
</feature>
<evidence type="ECO:0000256" key="6">
    <source>
        <dbReference type="PROSITE-ProRule" id="PRU00176"/>
    </source>
</evidence>
<evidence type="ECO:0000256" key="4">
    <source>
        <dbReference type="ARBA" id="ARBA00022917"/>
    </source>
</evidence>